<organism evidence="1 4">
    <name type="scientific">Rotaria magnacalcarata</name>
    <dbReference type="NCBI Taxonomy" id="392030"/>
    <lineage>
        <taxon>Eukaryota</taxon>
        <taxon>Metazoa</taxon>
        <taxon>Spiralia</taxon>
        <taxon>Gnathifera</taxon>
        <taxon>Rotifera</taxon>
        <taxon>Eurotatoria</taxon>
        <taxon>Bdelloidea</taxon>
        <taxon>Philodinida</taxon>
        <taxon>Philodinidae</taxon>
        <taxon>Rotaria</taxon>
    </lineage>
</organism>
<dbReference type="Proteomes" id="UP000681720">
    <property type="component" value="Unassembled WGS sequence"/>
</dbReference>
<name>A0A816H494_9BILA</name>
<gene>
    <name evidence="2" type="ORF">BYL167_LOCUS57</name>
    <name evidence="3" type="ORF">GIL414_LOCUS39</name>
    <name evidence="1" type="ORF">KQP761_LOCUS37533</name>
</gene>
<dbReference type="EMBL" id="CAJOBJ010000003">
    <property type="protein sequence ID" value="CAF3780695.1"/>
    <property type="molecule type" value="Genomic_DNA"/>
</dbReference>
<dbReference type="Proteomes" id="UP000663834">
    <property type="component" value="Unassembled WGS sequence"/>
</dbReference>
<accession>A0A816H494</accession>
<dbReference type="AlphaFoldDB" id="A0A816H494"/>
<dbReference type="Proteomes" id="UP000681967">
    <property type="component" value="Unassembled WGS sequence"/>
</dbReference>
<evidence type="ECO:0000313" key="1">
    <source>
        <dbReference type="EMBL" id="CAF1683464.1"/>
    </source>
</evidence>
<proteinExistence type="predicted"/>
<protein>
    <submittedName>
        <fullName evidence="1">Uncharacterized protein</fullName>
    </submittedName>
</protein>
<dbReference type="EMBL" id="CAJOBH010000004">
    <property type="protein sequence ID" value="CAF3745805.1"/>
    <property type="molecule type" value="Genomic_DNA"/>
</dbReference>
<evidence type="ECO:0000313" key="4">
    <source>
        <dbReference type="Proteomes" id="UP000663834"/>
    </source>
</evidence>
<sequence length="283" mass="33325">MISISFNGIDPLFMYTQLFKEALLEIEDDDEKSFKELVEYCRLQGDIDEKIIDRVKREYHSHNLIWWYTAPYFVYSMLNSGLQLIDADIILKMRFFYSIFTQIYRTLTSGTTIGQDQSYSLSSLLWTSRDRRISFMYAHSVAIDNDQQSVSIIFVITIDSSSYVTSSIPFVDVKSVDYYQDAEEEILFSTHIICRINQIIHIEDDATDKLWQVDIILVGNDDHDMNILTSHLRQELTWREGWSRFSDILIRVGDNSKAEHLYNILLDRAFTQQERRDNEEQIA</sequence>
<evidence type="ECO:0000313" key="3">
    <source>
        <dbReference type="EMBL" id="CAF3780695.1"/>
    </source>
</evidence>
<comment type="caution">
    <text evidence="1">The sequence shown here is derived from an EMBL/GenBank/DDBJ whole genome shotgun (WGS) entry which is preliminary data.</text>
</comment>
<evidence type="ECO:0000313" key="2">
    <source>
        <dbReference type="EMBL" id="CAF3745805.1"/>
    </source>
</evidence>
<dbReference type="EMBL" id="CAJNOW010021253">
    <property type="protein sequence ID" value="CAF1683464.1"/>
    <property type="molecule type" value="Genomic_DNA"/>
</dbReference>
<reference evidence="1" key="1">
    <citation type="submission" date="2021-02" db="EMBL/GenBank/DDBJ databases">
        <authorList>
            <person name="Nowell W R."/>
        </authorList>
    </citation>
    <scope>NUCLEOTIDE SEQUENCE</scope>
</reference>